<evidence type="ECO:0000259" key="2">
    <source>
        <dbReference type="PROSITE" id="PS51708"/>
    </source>
</evidence>
<dbReference type="InterPro" id="IPR038186">
    <property type="entry name" value="CHAD_dom_sf"/>
</dbReference>
<keyword evidence="4" id="KW-1185">Reference proteome</keyword>
<feature type="region of interest" description="Disordered" evidence="1">
    <location>
        <begin position="194"/>
        <end position="217"/>
    </location>
</feature>
<dbReference type="Pfam" id="PF05235">
    <property type="entry name" value="CHAD"/>
    <property type="match status" value="1"/>
</dbReference>
<dbReference type="AlphaFoldDB" id="A0A1I7MML7"/>
<dbReference type="SMART" id="SM00880">
    <property type="entry name" value="CHAD"/>
    <property type="match status" value="1"/>
</dbReference>
<dbReference type="InterPro" id="IPR033469">
    <property type="entry name" value="CYTH-like_dom_sf"/>
</dbReference>
<dbReference type="Gene3D" id="1.40.20.10">
    <property type="entry name" value="CHAD domain"/>
    <property type="match status" value="1"/>
</dbReference>
<dbReference type="PROSITE" id="PS51708">
    <property type="entry name" value="CHAD"/>
    <property type="match status" value="1"/>
</dbReference>
<dbReference type="RefSeq" id="WP_091697280.1">
    <property type="nucleotide sequence ID" value="NZ_FPCG01000006.1"/>
</dbReference>
<name>A0A1I7MML7_9MICC</name>
<gene>
    <name evidence="3" type="ORF">SAMN04487966_10679</name>
</gene>
<dbReference type="CDD" id="cd07374">
    <property type="entry name" value="CYTH-like_Pase"/>
    <property type="match status" value="1"/>
</dbReference>
<evidence type="ECO:0000313" key="4">
    <source>
        <dbReference type="Proteomes" id="UP000198881"/>
    </source>
</evidence>
<evidence type="ECO:0000313" key="3">
    <source>
        <dbReference type="EMBL" id="SFV23173.1"/>
    </source>
</evidence>
<organism evidence="3 4">
    <name type="scientific">Micrococcus terreus</name>
    <dbReference type="NCBI Taxonomy" id="574650"/>
    <lineage>
        <taxon>Bacteria</taxon>
        <taxon>Bacillati</taxon>
        <taxon>Actinomycetota</taxon>
        <taxon>Actinomycetes</taxon>
        <taxon>Micrococcales</taxon>
        <taxon>Micrococcaceae</taxon>
        <taxon>Micrococcus</taxon>
    </lineage>
</organism>
<accession>A0A1I7MML7</accession>
<evidence type="ECO:0000256" key="1">
    <source>
        <dbReference type="SAM" id="MobiDB-lite"/>
    </source>
</evidence>
<protein>
    <submittedName>
        <fullName evidence="3">CHAD domain-containing protein</fullName>
    </submittedName>
</protein>
<dbReference type="STRING" id="574650.SAMN04487966_10679"/>
<dbReference type="InterPro" id="IPR023577">
    <property type="entry name" value="CYTH_domain"/>
</dbReference>
<dbReference type="OrthoDB" id="9777271at2"/>
<dbReference type="InterPro" id="IPR007899">
    <property type="entry name" value="CHAD_dom"/>
</dbReference>
<dbReference type="PANTHER" id="PTHR39339">
    <property type="entry name" value="SLR1444 PROTEIN"/>
    <property type="match status" value="1"/>
</dbReference>
<dbReference type="Gene3D" id="2.40.320.10">
    <property type="entry name" value="Hypothetical Protein Pfu-838710-001"/>
    <property type="match status" value="1"/>
</dbReference>
<reference evidence="3 4" key="1">
    <citation type="submission" date="2016-10" db="EMBL/GenBank/DDBJ databases">
        <authorList>
            <person name="de Groot N.N."/>
        </authorList>
    </citation>
    <scope>NUCLEOTIDE SEQUENCE [LARGE SCALE GENOMIC DNA]</scope>
    <source>
        <strain evidence="3 4">CGMCC 1.7054</strain>
    </source>
</reference>
<dbReference type="EMBL" id="FPCG01000006">
    <property type="protein sequence ID" value="SFV23173.1"/>
    <property type="molecule type" value="Genomic_DNA"/>
</dbReference>
<feature type="domain" description="CHAD" evidence="2">
    <location>
        <begin position="266"/>
        <end position="569"/>
    </location>
</feature>
<dbReference type="Proteomes" id="UP000198881">
    <property type="component" value="Unassembled WGS sequence"/>
</dbReference>
<dbReference type="SMART" id="SM01118">
    <property type="entry name" value="CYTH"/>
    <property type="match status" value="1"/>
</dbReference>
<dbReference type="SUPFAM" id="SSF55154">
    <property type="entry name" value="CYTH-like phosphatases"/>
    <property type="match status" value="1"/>
</dbReference>
<dbReference type="Pfam" id="PF01928">
    <property type="entry name" value="CYTH"/>
    <property type="match status" value="1"/>
</dbReference>
<proteinExistence type="predicted"/>
<sequence length="574" mass="62982">MGTGMQVEIERKYDVVGQLALPKLSGVAGVSRVHYRPPVALEAVYFDTADRALAANRVTLRRRTGGPDEGWHVKIASGEHRLELHEPLGKADRAGARPDQVKVPWRILDLVQVHVRGRRLRPVAQLNTLRAVVDLVDAKGRPMAELADDQVAAMAVGRRAESRIQHWREWELEIVDAELLDTALAPQEVAAGVETTEQISGQGDAEDADCPDRDPQDAVTGTVRFLDAVGGVLEAAGAKPSPAGSKVEKVVGRLEDPLDPAAVEDPTTLQDVLTRTVRTQVKMLKGWDPLVRRDVEDAIHQFRVVSRTLRSILQTYEPLLETEATARVNEGLKQLGRLLSTARDAEVVRDQVQEKVDALPGGPEGPAAALVSARTVKRLRRAKQEEFQAAHDELLEQMRGAEYFAVLDVIDEYARQVPLAAGTDSSGETGEAAEALAALEPLAVQQVESVLELARTAEQEQDPEQRIELMHEVRKEAKRLRYAVTAVRDAAGLEWGAELVDRMRAAKKLQEVLGIHRDSIMFQEHVLATARQAEKRGEDTFGYGILYAAELPVQAKQEKKAEKLLARLAGTSAG</sequence>
<dbReference type="PANTHER" id="PTHR39339:SF1">
    <property type="entry name" value="CHAD DOMAIN-CONTAINING PROTEIN"/>
    <property type="match status" value="1"/>
</dbReference>